<dbReference type="EC" id="3.4.21.-" evidence="8"/>
<dbReference type="InterPro" id="IPR001478">
    <property type="entry name" value="PDZ"/>
</dbReference>
<dbReference type="PANTHER" id="PTHR43343:SF3">
    <property type="entry name" value="PROTEASE DO-LIKE 8, CHLOROPLASTIC"/>
    <property type="match status" value="1"/>
</dbReference>
<dbReference type="InterPro" id="IPR043504">
    <property type="entry name" value="Peptidase_S1_PA_chymotrypsin"/>
</dbReference>
<evidence type="ECO:0000256" key="3">
    <source>
        <dbReference type="ARBA" id="ARBA00022801"/>
    </source>
</evidence>
<dbReference type="SUPFAM" id="SSF50494">
    <property type="entry name" value="Trypsin-like serine proteases"/>
    <property type="match status" value="1"/>
</dbReference>
<dbReference type="InterPro" id="IPR036034">
    <property type="entry name" value="PDZ_sf"/>
</dbReference>
<accession>A0ABW2PKE4</accession>
<dbReference type="Gene3D" id="2.40.10.10">
    <property type="entry name" value="Trypsin-like serine proteases"/>
    <property type="match status" value="2"/>
</dbReference>
<dbReference type="Gene3D" id="2.30.42.10">
    <property type="match status" value="1"/>
</dbReference>
<comment type="caution">
    <text evidence="8">The sequence shown here is derived from an EMBL/GenBank/DDBJ whole genome shotgun (WGS) entry which is preliminary data.</text>
</comment>
<dbReference type="PANTHER" id="PTHR43343">
    <property type="entry name" value="PEPTIDASE S12"/>
    <property type="match status" value="1"/>
</dbReference>
<keyword evidence="6" id="KW-0472">Membrane</keyword>
<reference evidence="9" key="1">
    <citation type="journal article" date="2019" name="Int. J. Syst. Evol. Microbiol.">
        <title>The Global Catalogue of Microorganisms (GCM) 10K type strain sequencing project: providing services to taxonomists for standard genome sequencing and annotation.</title>
        <authorList>
            <consortium name="The Broad Institute Genomics Platform"/>
            <consortium name="The Broad Institute Genome Sequencing Center for Infectious Disease"/>
            <person name="Wu L."/>
            <person name="Ma J."/>
        </authorList>
    </citation>
    <scope>NUCLEOTIDE SEQUENCE [LARGE SCALE GENOMIC DNA]</scope>
    <source>
        <strain evidence="9">CCUG 55590</strain>
    </source>
</reference>
<name>A0ABW2PKE4_9BACL</name>
<keyword evidence="6" id="KW-1133">Transmembrane helix</keyword>
<protein>
    <submittedName>
        <fullName evidence="8">S1C family serine protease</fullName>
        <ecNumber evidence="8">3.4.21.-</ecNumber>
    </submittedName>
</protein>
<dbReference type="RefSeq" id="WP_214788423.1">
    <property type="nucleotide sequence ID" value="NZ_JANIEL010000004.1"/>
</dbReference>
<dbReference type="InterPro" id="IPR051201">
    <property type="entry name" value="Chloro_Bact_Ser_Proteases"/>
</dbReference>
<evidence type="ECO:0000313" key="9">
    <source>
        <dbReference type="Proteomes" id="UP001596439"/>
    </source>
</evidence>
<feature type="transmembrane region" description="Helical" evidence="6">
    <location>
        <begin position="50"/>
        <end position="71"/>
    </location>
</feature>
<evidence type="ECO:0000256" key="4">
    <source>
        <dbReference type="ARBA" id="ARBA00022825"/>
    </source>
</evidence>
<feature type="region of interest" description="Disordered" evidence="5">
    <location>
        <begin position="1"/>
        <end position="40"/>
    </location>
</feature>
<keyword evidence="3 8" id="KW-0378">Hydrolase</keyword>
<feature type="compositionally biased region" description="Polar residues" evidence="5">
    <location>
        <begin position="78"/>
        <end position="91"/>
    </location>
</feature>
<dbReference type="PROSITE" id="PS50106">
    <property type="entry name" value="PDZ"/>
    <property type="match status" value="1"/>
</dbReference>
<feature type="domain" description="PDZ" evidence="7">
    <location>
        <begin position="305"/>
        <end position="404"/>
    </location>
</feature>
<dbReference type="Pfam" id="PF13365">
    <property type="entry name" value="Trypsin_2"/>
    <property type="match status" value="1"/>
</dbReference>
<organism evidence="8 9">
    <name type="scientific">Exiguobacterium aestuarii</name>
    <dbReference type="NCBI Taxonomy" id="273527"/>
    <lineage>
        <taxon>Bacteria</taxon>
        <taxon>Bacillati</taxon>
        <taxon>Bacillota</taxon>
        <taxon>Bacilli</taxon>
        <taxon>Bacillales</taxon>
        <taxon>Bacillales Family XII. Incertae Sedis</taxon>
        <taxon>Exiguobacterium</taxon>
    </lineage>
</organism>
<dbReference type="Proteomes" id="UP001596439">
    <property type="component" value="Unassembled WGS sequence"/>
</dbReference>
<evidence type="ECO:0000313" key="8">
    <source>
        <dbReference type="EMBL" id="MFC7389938.1"/>
    </source>
</evidence>
<evidence type="ECO:0000256" key="2">
    <source>
        <dbReference type="ARBA" id="ARBA00022670"/>
    </source>
</evidence>
<dbReference type="EMBL" id="JBHTCE010000001">
    <property type="protein sequence ID" value="MFC7389938.1"/>
    <property type="molecule type" value="Genomic_DNA"/>
</dbReference>
<proteinExistence type="inferred from homology"/>
<dbReference type="SUPFAM" id="SSF50156">
    <property type="entry name" value="PDZ domain-like"/>
    <property type="match status" value="1"/>
</dbReference>
<dbReference type="InterPro" id="IPR009003">
    <property type="entry name" value="Peptidase_S1_PA"/>
</dbReference>
<feature type="compositionally biased region" description="Basic and acidic residues" evidence="5">
    <location>
        <begin position="1"/>
        <end position="23"/>
    </location>
</feature>
<dbReference type="Pfam" id="PF13180">
    <property type="entry name" value="PDZ_2"/>
    <property type="match status" value="1"/>
</dbReference>
<dbReference type="SMART" id="SM00228">
    <property type="entry name" value="PDZ"/>
    <property type="match status" value="1"/>
</dbReference>
<evidence type="ECO:0000256" key="5">
    <source>
        <dbReference type="SAM" id="MobiDB-lite"/>
    </source>
</evidence>
<keyword evidence="9" id="KW-1185">Reference proteome</keyword>
<keyword evidence="4" id="KW-0720">Serine protease</keyword>
<dbReference type="PRINTS" id="PR00834">
    <property type="entry name" value="PROTEASES2C"/>
</dbReference>
<feature type="region of interest" description="Disordered" evidence="5">
    <location>
        <begin position="78"/>
        <end position="97"/>
    </location>
</feature>
<keyword evidence="6" id="KW-0812">Transmembrane</keyword>
<dbReference type="InterPro" id="IPR001940">
    <property type="entry name" value="Peptidase_S1C"/>
</dbReference>
<evidence type="ECO:0000256" key="1">
    <source>
        <dbReference type="ARBA" id="ARBA00010541"/>
    </source>
</evidence>
<dbReference type="GO" id="GO:0008233">
    <property type="term" value="F:peptidase activity"/>
    <property type="evidence" value="ECO:0007669"/>
    <property type="project" value="UniProtKB-KW"/>
</dbReference>
<evidence type="ECO:0000256" key="6">
    <source>
        <dbReference type="SAM" id="Phobius"/>
    </source>
</evidence>
<keyword evidence="2 8" id="KW-0645">Protease</keyword>
<evidence type="ECO:0000259" key="7">
    <source>
        <dbReference type="PROSITE" id="PS50106"/>
    </source>
</evidence>
<comment type="similarity">
    <text evidence="1">Belongs to the peptidase S1C family.</text>
</comment>
<dbReference type="GO" id="GO:0006508">
    <property type="term" value="P:proteolysis"/>
    <property type="evidence" value="ECO:0007669"/>
    <property type="project" value="UniProtKB-KW"/>
</dbReference>
<gene>
    <name evidence="8" type="ORF">ACFQO8_07250</name>
</gene>
<sequence>MDRHDQSNERDQLHESEQQKDWLDTELGSSNREEAKVRTQTKPSFVSRMFPGLVGGVIGALLTGAIAYPFIDQPATSVSDTNVTSQGTPVQTSSNVSDSSVTNAVATAQPAVVTVNNFAQTGFSSEAVEAGVGSGVIYKKEGDSAFIATNHHVVNGADKLTVTFNDGTTAEATLMGSDATYDLAVLKVDADKVPAVISIGKSSELKPGQTVIAIGNPLGQFENSVTRGVVSSTSRLVPVDTDENGQADFNAEVIQTDAAINPGNSGGALINEEGQLIGINSMKIATAEVEGVGFSIPVDIALPLINQIEQTGEVNHPSLGVSLRDVSEFPPGYLTEQINLPESVTAGTIIVEVQQNSSAAKAGLEARDVIVKINDKEVSSFIDLRSELIRDTDGTVDIEYVRDGKTETVQVEIQNANGSAL</sequence>